<keyword evidence="1" id="KW-0812">Transmembrane</keyword>
<dbReference type="AlphaFoldDB" id="A0A564SFS1"/>
<evidence type="ECO:0000313" key="3">
    <source>
        <dbReference type="Proteomes" id="UP000358366"/>
    </source>
</evidence>
<protein>
    <recommendedName>
        <fullName evidence="4">DUF3789 domain-containing protein</fullName>
    </recommendedName>
</protein>
<evidence type="ECO:0008006" key="4">
    <source>
        <dbReference type="Google" id="ProtNLM"/>
    </source>
</evidence>
<accession>A0A564SFS1</accession>
<sequence>MWVFFKDLLLVSVGMGIGVVLMCILQVGKDADNMVEEMKESEEQ</sequence>
<evidence type="ECO:0000313" key="2">
    <source>
        <dbReference type="EMBL" id="VUW93911.1"/>
    </source>
</evidence>
<feature type="transmembrane region" description="Helical" evidence="1">
    <location>
        <begin position="7"/>
        <end position="28"/>
    </location>
</feature>
<dbReference type="EMBL" id="CABHNI010000009">
    <property type="protein sequence ID" value="VUW93911.1"/>
    <property type="molecule type" value="Genomic_DNA"/>
</dbReference>
<reference evidence="2 3" key="1">
    <citation type="submission" date="2019-07" db="EMBL/GenBank/DDBJ databases">
        <authorList>
            <person name="Hibberd C M."/>
            <person name="Gehrig L. J."/>
            <person name="Chang H.-W."/>
            <person name="Venkatesh S."/>
        </authorList>
    </citation>
    <scope>NUCLEOTIDE SEQUENCE [LARGE SCALE GENOMIC DNA]</scope>
    <source>
        <strain evidence="2">Dorea_formicigenerans_SSTS_Bg7063</strain>
    </source>
</reference>
<evidence type="ECO:0000256" key="1">
    <source>
        <dbReference type="SAM" id="Phobius"/>
    </source>
</evidence>
<name>A0A564SFS1_9FIRM</name>
<organism evidence="2 3">
    <name type="scientific">Dorea formicigenerans</name>
    <dbReference type="NCBI Taxonomy" id="39486"/>
    <lineage>
        <taxon>Bacteria</taxon>
        <taxon>Bacillati</taxon>
        <taxon>Bacillota</taxon>
        <taxon>Clostridia</taxon>
        <taxon>Lachnospirales</taxon>
        <taxon>Lachnospiraceae</taxon>
        <taxon>Dorea</taxon>
    </lineage>
</organism>
<dbReference type="RefSeq" id="WP_095926803.1">
    <property type="nucleotide sequence ID" value="NZ_CABHNI010000009.1"/>
</dbReference>
<keyword evidence="1" id="KW-0472">Membrane</keyword>
<keyword evidence="1" id="KW-1133">Transmembrane helix</keyword>
<proteinExistence type="predicted"/>
<dbReference type="Pfam" id="PF12664">
    <property type="entry name" value="DUF3789"/>
    <property type="match status" value="1"/>
</dbReference>
<dbReference type="InterPro" id="IPR024522">
    <property type="entry name" value="DUF3789"/>
</dbReference>
<gene>
    <name evidence="2" type="ORF">DFSSTS7063_00354</name>
</gene>
<dbReference type="Proteomes" id="UP000358366">
    <property type="component" value="Unassembled WGS sequence"/>
</dbReference>